<evidence type="ECO:0000256" key="5">
    <source>
        <dbReference type="RuleBase" id="RU362125"/>
    </source>
</evidence>
<comment type="cofactor">
    <cofactor evidence="1 5">
        <name>FAD</name>
        <dbReference type="ChEBI" id="CHEBI:57692"/>
    </cofactor>
</comment>
<dbReference type="Gene3D" id="1.20.140.10">
    <property type="entry name" value="Butyryl-CoA Dehydrogenase, subunit A, domain 3"/>
    <property type="match status" value="1"/>
</dbReference>
<dbReference type="Proteomes" id="UP001147830">
    <property type="component" value="Unassembled WGS sequence"/>
</dbReference>
<dbReference type="InterPro" id="IPR009075">
    <property type="entry name" value="AcylCo_DH/oxidase_C"/>
</dbReference>
<dbReference type="InterPro" id="IPR036250">
    <property type="entry name" value="AcylCo_DH-like_C"/>
</dbReference>
<comment type="similarity">
    <text evidence="2 5">Belongs to the acyl-CoA dehydrogenase family.</text>
</comment>
<dbReference type="InterPro" id="IPR046373">
    <property type="entry name" value="Acyl-CoA_Oxase/DH_mid-dom_sf"/>
</dbReference>
<dbReference type="SUPFAM" id="SSF47203">
    <property type="entry name" value="Acyl-CoA dehydrogenase C-terminal domain-like"/>
    <property type="match status" value="1"/>
</dbReference>
<dbReference type="InterPro" id="IPR006091">
    <property type="entry name" value="Acyl-CoA_Oxase/DH_mid-dom"/>
</dbReference>
<evidence type="ECO:0000256" key="4">
    <source>
        <dbReference type="ARBA" id="ARBA00022827"/>
    </source>
</evidence>
<keyword evidence="4 5" id="KW-0274">FAD</keyword>
<proteinExistence type="inferred from homology"/>
<reference evidence="9" key="2">
    <citation type="submission" date="2022-08" db="EMBL/GenBank/DDBJ databases">
        <authorList>
            <person name="Dong C."/>
        </authorList>
    </citation>
    <scope>NUCLEOTIDE SEQUENCE</scope>
    <source>
        <strain evidence="9">59MF3M-4</strain>
    </source>
</reference>
<dbReference type="PANTHER" id="PTHR43884:SF12">
    <property type="entry name" value="ISOVALERYL-COA DEHYDROGENASE, MITOCHONDRIAL-RELATED"/>
    <property type="match status" value="1"/>
</dbReference>
<accession>A0A9X2WEW1</accession>
<evidence type="ECO:0000256" key="1">
    <source>
        <dbReference type="ARBA" id="ARBA00001974"/>
    </source>
</evidence>
<gene>
    <name evidence="9" type="ORF">NYR02_08415</name>
</gene>
<comment type="caution">
    <text evidence="9">The sequence shown here is derived from an EMBL/GenBank/DDBJ whole genome shotgun (WGS) entry which is preliminary data.</text>
</comment>
<dbReference type="InterPro" id="IPR009100">
    <property type="entry name" value="AcylCoA_DH/oxidase_NM_dom_sf"/>
</dbReference>
<dbReference type="Pfam" id="PF02771">
    <property type="entry name" value="Acyl-CoA_dh_N"/>
    <property type="match status" value="1"/>
</dbReference>
<dbReference type="RefSeq" id="WP_260975928.1">
    <property type="nucleotide sequence ID" value="NZ_JAOANI010000015.1"/>
</dbReference>
<dbReference type="GO" id="GO:0003995">
    <property type="term" value="F:acyl-CoA dehydrogenase activity"/>
    <property type="evidence" value="ECO:0007669"/>
    <property type="project" value="TreeGrafter"/>
</dbReference>
<evidence type="ECO:0000259" key="8">
    <source>
        <dbReference type="Pfam" id="PF02771"/>
    </source>
</evidence>
<sequence length="416" mass="45895">MKSVWNEQQQEIRDFYEQVARERVRPSAASRDITLTFDRQIWRDLGASGLFGLHMPEEFGGRGLGLREFTAALEGFSRGSQDMGVLVSFVAQVGLVQAGLLSYGTEEQKQRWLPGLIRGELLGSFAITEQGCGSDVRAMKLSATQELNGFRINGQKWNITNAPQADVVMTFAHVEGAGDKSVTCFITGTDVPGLERSEPFELLGNRGTPIGAFNFNDVLVPESAVVGGVGGGLNVLYFAFLVERVLTGLVITGCMEPLVEDCLRYSQERLAFGRPIGENQYIQGQIVDMYCQVEVLRSVLLRAMDSMEQGVDCSSLASMVKMIATESLHEACLNAIRIHGNSGYRRDKYFERLLRDSIGVFFAGGTIEIHRHVIWTNLVEGFRKGERMRDGLNLGVYQNQNPATTAFSQPAEEAIA</sequence>
<feature type="domain" description="Acyl-CoA dehydrogenase/oxidase C-terminal" evidence="6">
    <location>
        <begin position="230"/>
        <end position="375"/>
    </location>
</feature>
<evidence type="ECO:0000256" key="2">
    <source>
        <dbReference type="ARBA" id="ARBA00009347"/>
    </source>
</evidence>
<feature type="domain" description="Acyl-CoA dehydrogenase/oxidase N-terminal" evidence="8">
    <location>
        <begin position="6"/>
        <end position="120"/>
    </location>
</feature>
<dbReference type="InterPro" id="IPR037069">
    <property type="entry name" value="AcylCoA_DH/ox_N_sf"/>
</dbReference>
<evidence type="ECO:0000313" key="9">
    <source>
        <dbReference type="EMBL" id="MCT7359040.1"/>
    </source>
</evidence>
<dbReference type="Pfam" id="PF02770">
    <property type="entry name" value="Acyl-CoA_dh_M"/>
    <property type="match status" value="1"/>
</dbReference>
<protein>
    <submittedName>
        <fullName evidence="9">Acyl-CoA/acyl-ACP dehydrogenase</fullName>
    </submittedName>
</protein>
<dbReference type="Pfam" id="PF00441">
    <property type="entry name" value="Acyl-CoA_dh_1"/>
    <property type="match status" value="1"/>
</dbReference>
<evidence type="ECO:0000259" key="6">
    <source>
        <dbReference type="Pfam" id="PF00441"/>
    </source>
</evidence>
<dbReference type="GO" id="GO:0050660">
    <property type="term" value="F:flavin adenine dinucleotide binding"/>
    <property type="evidence" value="ECO:0007669"/>
    <property type="project" value="InterPro"/>
</dbReference>
<reference evidence="9" key="1">
    <citation type="journal article" date="2022" name="Front. Microbiol.">
        <title>Genome-based taxonomic rearrangement of Oceanobacter-related bacteria including the description of Thalassolituus hydrocarbonoclasticus sp. nov. and Thalassolituus pacificus sp. nov. and emended description of the genus Thalassolituus.</title>
        <authorList>
            <person name="Dong C."/>
            <person name="Wei L."/>
            <person name="Wang J."/>
            <person name="Lai Q."/>
            <person name="Huang Z."/>
            <person name="Shao Z."/>
        </authorList>
    </citation>
    <scope>NUCLEOTIDE SEQUENCE</scope>
    <source>
        <strain evidence="9">59MF3M-4</strain>
    </source>
</reference>
<feature type="domain" description="Acyl-CoA oxidase/dehydrogenase middle" evidence="7">
    <location>
        <begin position="124"/>
        <end position="218"/>
    </location>
</feature>
<dbReference type="Gene3D" id="2.40.110.10">
    <property type="entry name" value="Butyryl-CoA Dehydrogenase, subunit A, domain 2"/>
    <property type="match status" value="1"/>
</dbReference>
<dbReference type="EMBL" id="JAOANI010000015">
    <property type="protein sequence ID" value="MCT7359040.1"/>
    <property type="molecule type" value="Genomic_DNA"/>
</dbReference>
<dbReference type="PANTHER" id="PTHR43884">
    <property type="entry name" value="ACYL-COA DEHYDROGENASE"/>
    <property type="match status" value="1"/>
</dbReference>
<keyword evidence="5" id="KW-0560">Oxidoreductase</keyword>
<evidence type="ECO:0000313" key="10">
    <source>
        <dbReference type="Proteomes" id="UP001147830"/>
    </source>
</evidence>
<keyword evidence="3 5" id="KW-0285">Flavoprotein</keyword>
<dbReference type="SUPFAM" id="SSF56645">
    <property type="entry name" value="Acyl-CoA dehydrogenase NM domain-like"/>
    <property type="match status" value="1"/>
</dbReference>
<organism evidence="9 10">
    <name type="scientific">Thalassolituus pacificus</name>
    <dbReference type="NCBI Taxonomy" id="2975440"/>
    <lineage>
        <taxon>Bacteria</taxon>
        <taxon>Pseudomonadati</taxon>
        <taxon>Pseudomonadota</taxon>
        <taxon>Gammaproteobacteria</taxon>
        <taxon>Oceanospirillales</taxon>
        <taxon>Oceanospirillaceae</taxon>
        <taxon>Thalassolituus</taxon>
    </lineage>
</organism>
<keyword evidence="10" id="KW-1185">Reference proteome</keyword>
<name>A0A9X2WEW1_9GAMM</name>
<dbReference type="AlphaFoldDB" id="A0A9X2WEW1"/>
<dbReference type="InterPro" id="IPR013786">
    <property type="entry name" value="AcylCoA_DH/ox_N"/>
</dbReference>
<dbReference type="Gene3D" id="1.10.540.10">
    <property type="entry name" value="Acyl-CoA dehydrogenase/oxidase, N-terminal domain"/>
    <property type="match status" value="1"/>
</dbReference>
<evidence type="ECO:0000259" key="7">
    <source>
        <dbReference type="Pfam" id="PF02770"/>
    </source>
</evidence>
<evidence type="ECO:0000256" key="3">
    <source>
        <dbReference type="ARBA" id="ARBA00022630"/>
    </source>
</evidence>